<dbReference type="PRINTS" id="PR00326">
    <property type="entry name" value="GTP1OBG"/>
</dbReference>
<dbReference type="Gene3D" id="3.40.50.300">
    <property type="entry name" value="P-loop containing nucleotide triphosphate hydrolases"/>
    <property type="match status" value="1"/>
</dbReference>
<dbReference type="InterPro" id="IPR045498">
    <property type="entry name" value="HflX_C"/>
</dbReference>
<dbReference type="RefSeq" id="WP_053819677.1">
    <property type="nucleotide sequence ID" value="NZ_CP006911.1"/>
</dbReference>
<dbReference type="OrthoDB" id="9812272at2"/>
<dbReference type="EMBL" id="CP006911">
    <property type="protein sequence ID" value="ALE01427.1"/>
    <property type="molecule type" value="Genomic_DNA"/>
</dbReference>
<evidence type="ECO:0000256" key="4">
    <source>
        <dbReference type="ARBA" id="ARBA00022842"/>
    </source>
</evidence>
<dbReference type="KEGG" id="tsn:W908_01670"/>
<evidence type="ECO:0000256" key="5">
    <source>
        <dbReference type="ARBA" id="ARBA00023134"/>
    </source>
</evidence>
<gene>
    <name evidence="6" type="primary">hflX</name>
    <name evidence="10" type="ORF">W908_01670</name>
</gene>
<dbReference type="NCBIfam" id="TIGR03156">
    <property type="entry name" value="GTP_HflX"/>
    <property type="match status" value="1"/>
</dbReference>
<feature type="binding site" evidence="7">
    <location>
        <begin position="238"/>
        <end position="242"/>
    </location>
    <ligand>
        <name>GTP</name>
        <dbReference type="ChEBI" id="CHEBI:37565"/>
    </ligand>
</feature>
<comment type="similarity">
    <text evidence="6">Belongs to the TRAFAC class OBG-HflX-like GTPase superfamily. HflX GTPase family.</text>
</comment>
<dbReference type="PROSITE" id="PS51705">
    <property type="entry name" value="G_HFLX"/>
    <property type="match status" value="1"/>
</dbReference>
<evidence type="ECO:0000313" key="11">
    <source>
        <dbReference type="Proteomes" id="UP000068905"/>
    </source>
</evidence>
<dbReference type="Pfam" id="PF19275">
    <property type="entry name" value="HflX_C"/>
    <property type="match status" value="1"/>
</dbReference>
<dbReference type="InterPro" id="IPR027417">
    <property type="entry name" value="P-loop_NTPase"/>
</dbReference>
<dbReference type="STRING" id="1125411.W908_01670"/>
<dbReference type="GO" id="GO:0003924">
    <property type="term" value="F:GTPase activity"/>
    <property type="evidence" value="ECO:0007669"/>
    <property type="project" value="UniProtKB-UniRule"/>
</dbReference>
<dbReference type="Pfam" id="PF16360">
    <property type="entry name" value="GTP-bdg_M"/>
    <property type="match status" value="1"/>
</dbReference>
<dbReference type="Gene3D" id="3.40.50.11060">
    <property type="entry name" value="GTPase HflX, N-terminal domain"/>
    <property type="match status" value="1"/>
</dbReference>
<organism evidence="10 11">
    <name type="scientific">Candidatus Pseudothioglobus singularis PS1</name>
    <dbReference type="NCBI Taxonomy" id="1125411"/>
    <lineage>
        <taxon>Bacteria</taxon>
        <taxon>Pseudomonadati</taxon>
        <taxon>Pseudomonadota</taxon>
        <taxon>Gammaproteobacteria</taxon>
        <taxon>Candidatus Pseudothioglobaceae</taxon>
        <taxon>Candidatus Pseudothioglobus</taxon>
    </lineage>
</organism>
<evidence type="ECO:0000256" key="7">
    <source>
        <dbReference type="PIRSR" id="PIRSR006809-1"/>
    </source>
</evidence>
<dbReference type="InterPro" id="IPR006073">
    <property type="entry name" value="GTP-bd"/>
</dbReference>
<keyword evidence="11" id="KW-1185">Reference proteome</keyword>
<dbReference type="GO" id="GO:0046872">
    <property type="term" value="F:metal ion binding"/>
    <property type="evidence" value="ECO:0007669"/>
    <property type="project" value="UniProtKB-KW"/>
</dbReference>
<feature type="binding site" evidence="8">
    <location>
        <position position="240"/>
    </location>
    <ligand>
        <name>Mg(2+)</name>
        <dbReference type="ChEBI" id="CHEBI:18420"/>
    </ligand>
</feature>
<evidence type="ECO:0000259" key="9">
    <source>
        <dbReference type="PROSITE" id="PS51705"/>
    </source>
</evidence>
<dbReference type="AlphaFoldDB" id="A0A0M4LFS6"/>
<feature type="domain" description="Hflx-type G" evidence="9">
    <location>
        <begin position="207"/>
        <end position="374"/>
    </location>
</feature>
<dbReference type="HAMAP" id="MF_00900">
    <property type="entry name" value="GTPase_HflX"/>
    <property type="match status" value="1"/>
</dbReference>
<dbReference type="PANTHER" id="PTHR10229">
    <property type="entry name" value="GTP-BINDING PROTEIN HFLX"/>
    <property type="match status" value="1"/>
</dbReference>
<dbReference type="SUPFAM" id="SSF52540">
    <property type="entry name" value="P-loop containing nucleoside triphosphate hydrolases"/>
    <property type="match status" value="1"/>
</dbReference>
<keyword evidence="2 8" id="KW-0479">Metal-binding</keyword>
<evidence type="ECO:0000256" key="8">
    <source>
        <dbReference type="PIRSR" id="PIRSR006809-2"/>
    </source>
</evidence>
<dbReference type="InterPro" id="IPR030394">
    <property type="entry name" value="G_HFLX_dom"/>
</dbReference>
<protein>
    <recommendedName>
        <fullName evidence="6">GTPase HflX</fullName>
    </recommendedName>
    <alternativeName>
        <fullName evidence="6">GTP-binding protein HflX</fullName>
    </alternativeName>
</protein>
<comment type="subcellular location">
    <subcellularLocation>
        <location evidence="6">Cytoplasm</location>
    </subcellularLocation>
    <text evidence="6">May associate with membranes.</text>
</comment>
<proteinExistence type="inferred from homology"/>
<dbReference type="Gene3D" id="6.10.250.2860">
    <property type="match status" value="1"/>
</dbReference>
<dbReference type="InterPro" id="IPR025121">
    <property type="entry name" value="GTPase_HflX_N"/>
</dbReference>
<comment type="subunit">
    <text evidence="6">Monomer. Associates with the 50S ribosomal subunit.</text>
</comment>
<dbReference type="InterPro" id="IPR032305">
    <property type="entry name" value="GTP-bd_M"/>
</dbReference>
<dbReference type="InterPro" id="IPR016496">
    <property type="entry name" value="GTPase_HflX"/>
</dbReference>
<dbReference type="FunFam" id="3.40.50.300:FF:000173">
    <property type="entry name" value="GTPase HflX"/>
    <property type="match status" value="1"/>
</dbReference>
<dbReference type="PATRIC" id="fig|1125411.7.peg.329"/>
<dbReference type="Pfam" id="PF13167">
    <property type="entry name" value="GTP-bdg_N"/>
    <property type="match status" value="1"/>
</dbReference>
<keyword evidence="1 6" id="KW-0963">Cytoplasm</keyword>
<feature type="binding site" evidence="7">
    <location>
        <begin position="213"/>
        <end position="220"/>
    </location>
    <ligand>
        <name>GTP</name>
        <dbReference type="ChEBI" id="CHEBI:37565"/>
    </ligand>
</feature>
<feature type="binding site" evidence="7">
    <location>
        <begin position="260"/>
        <end position="263"/>
    </location>
    <ligand>
        <name>GTP</name>
        <dbReference type="ChEBI" id="CHEBI:37565"/>
    </ligand>
</feature>
<dbReference type="PANTHER" id="PTHR10229:SF0">
    <property type="entry name" value="GTP-BINDING PROTEIN 6-RELATED"/>
    <property type="match status" value="1"/>
</dbReference>
<dbReference type="NCBIfam" id="NF008280">
    <property type="entry name" value="PRK11058.1"/>
    <property type="match status" value="1"/>
</dbReference>
<comment type="cofactor">
    <cofactor evidence="8">
        <name>Mg(2+)</name>
        <dbReference type="ChEBI" id="CHEBI:18420"/>
    </cofactor>
</comment>
<evidence type="ECO:0000313" key="10">
    <source>
        <dbReference type="EMBL" id="ALE01427.1"/>
    </source>
</evidence>
<dbReference type="PIRSF" id="PIRSF006809">
    <property type="entry name" value="GTP-binding_hflX_prd"/>
    <property type="match status" value="1"/>
</dbReference>
<keyword evidence="3 6" id="KW-0547">Nucleotide-binding</keyword>
<keyword evidence="5 6" id="KW-0342">GTP-binding</keyword>
<evidence type="ECO:0000256" key="3">
    <source>
        <dbReference type="ARBA" id="ARBA00022741"/>
    </source>
</evidence>
<dbReference type="Proteomes" id="UP000068905">
    <property type="component" value="Chromosome"/>
</dbReference>
<evidence type="ECO:0000256" key="6">
    <source>
        <dbReference type="HAMAP-Rule" id="MF_00900"/>
    </source>
</evidence>
<reference evidence="10 11" key="1">
    <citation type="journal article" date="2015" name="Genome Announc.">
        <title>Genome Sequence of 'Candidatus Thioglobus singularis' Strain PS1, a Mixotroph from the SUP05 Clade of Marine Gammaproteobacteria.</title>
        <authorList>
            <person name="Marshall K.T."/>
            <person name="Morris R.M."/>
        </authorList>
    </citation>
    <scope>NUCLEOTIDE SEQUENCE [LARGE SCALE GENOMIC DNA]</scope>
    <source>
        <strain evidence="10 11">PS1</strain>
    </source>
</reference>
<feature type="binding site" evidence="8">
    <location>
        <position position="220"/>
    </location>
    <ligand>
        <name>Mg(2+)</name>
        <dbReference type="ChEBI" id="CHEBI:18420"/>
    </ligand>
</feature>
<dbReference type="Pfam" id="PF01926">
    <property type="entry name" value="MMR_HSR1"/>
    <property type="match status" value="1"/>
</dbReference>
<keyword evidence="4 8" id="KW-0460">Magnesium</keyword>
<dbReference type="GO" id="GO:0043022">
    <property type="term" value="F:ribosome binding"/>
    <property type="evidence" value="ECO:0007669"/>
    <property type="project" value="TreeGrafter"/>
</dbReference>
<dbReference type="FunFam" id="3.40.50.11060:FF:000001">
    <property type="entry name" value="GTPase HflX"/>
    <property type="match status" value="1"/>
</dbReference>
<feature type="binding site" evidence="7">
    <location>
        <begin position="326"/>
        <end position="329"/>
    </location>
    <ligand>
        <name>GTP</name>
        <dbReference type="ChEBI" id="CHEBI:37565"/>
    </ligand>
</feature>
<accession>A0A0M4LFS6</accession>
<comment type="function">
    <text evidence="6">GTPase that associates with the 50S ribosomal subunit and may have a role during protein synthesis or ribosome biogenesis.</text>
</comment>
<dbReference type="GO" id="GO:0005525">
    <property type="term" value="F:GTP binding"/>
    <property type="evidence" value="ECO:0007669"/>
    <property type="project" value="UniProtKB-UniRule"/>
</dbReference>
<sequence length="443" mass="49711">MSMELFDRQKDAVGQGERTILVHIELTSISQSPDSVNEFKQLAVSSGLNIIETVLVKRSFTKAQFFIGTGKVDELALSVSDNEIELVIFSHQLSPSQERNLEKALKCQVMDRTGLILDIFALRASSFEGKLQVELAQLKHLSTRLVRGWTHLERQKGGIGLRGPGETQLETDKRLVSIRIKNINKRLAKVHKQHDLGRKSRVKNQLPMISLAGYTNAGKSTLFNLLTNAEVYADDKLFATLDSTIRRVMLPASGEAVIADTVGFIQDLPHELVEAFKSTLEETRQANVLLHIVDASDPNNRDKIDQVEDIIEQIGAQKIPRILVMNKIDGLVNFKPRIDKDSEGNISRVWLSAETGEGVDLLYEALSESLSGMMTSARIKLDVQSAYIRSEIHKVGFIKKEIMNEFGQWLLEINVTSHYLERLLDKQGVSLLWKQKSQQSQTA</sequence>
<evidence type="ECO:0000256" key="1">
    <source>
        <dbReference type="ARBA" id="ARBA00022490"/>
    </source>
</evidence>
<dbReference type="GO" id="GO:0005737">
    <property type="term" value="C:cytoplasm"/>
    <property type="evidence" value="ECO:0007669"/>
    <property type="project" value="UniProtKB-SubCell"/>
</dbReference>
<dbReference type="InterPro" id="IPR042108">
    <property type="entry name" value="GTPase_HflX_N_sf"/>
</dbReference>
<evidence type="ECO:0000256" key="2">
    <source>
        <dbReference type="ARBA" id="ARBA00022723"/>
    </source>
</evidence>
<dbReference type="CDD" id="cd01878">
    <property type="entry name" value="HflX"/>
    <property type="match status" value="1"/>
</dbReference>
<name>A0A0M4LFS6_9GAMM</name>